<protein>
    <recommendedName>
        <fullName evidence="1">Pyrin domain-containing protein</fullName>
    </recommendedName>
</protein>
<dbReference type="InterPro" id="IPR011029">
    <property type="entry name" value="DEATH-like_dom_sf"/>
</dbReference>
<reference evidence="2" key="1">
    <citation type="submission" date="2006-01" db="EMBL/GenBank/DDBJ databases">
        <authorList>
            <person name="Lindblad-Toh K."/>
            <person name="Mauceli E."/>
            <person name="Grabherr M."/>
            <person name="Chang J.L."/>
            <person name="Lander E.S."/>
        </authorList>
    </citation>
    <scope>NUCLEOTIDE SEQUENCE [LARGE SCALE GENOMIC DNA]</scope>
</reference>
<dbReference type="Bgee" id="ENSGACG00000001810">
    <property type="expression patterns" value="Expressed in pharyngeal gill and 4 other cell types or tissues"/>
</dbReference>
<proteinExistence type="predicted"/>
<dbReference type="Ensembl" id="ENSGACT00000002356.1">
    <property type="protein sequence ID" value="ENSGACP00000002349.1"/>
    <property type="gene ID" value="ENSGACG00000001810.1"/>
</dbReference>
<reference evidence="2" key="2">
    <citation type="submission" date="2024-04" db="UniProtKB">
        <authorList>
            <consortium name="Ensembl"/>
        </authorList>
    </citation>
    <scope>IDENTIFICATION</scope>
</reference>
<evidence type="ECO:0000259" key="1">
    <source>
        <dbReference type="PROSITE" id="PS50824"/>
    </source>
</evidence>
<dbReference type="AlphaFoldDB" id="G3NAK4"/>
<dbReference type="InterPro" id="IPR004020">
    <property type="entry name" value="DAPIN"/>
</dbReference>
<organism evidence="2">
    <name type="scientific">Gasterosteus aculeatus</name>
    <name type="common">Three-spined stickleback</name>
    <dbReference type="NCBI Taxonomy" id="69293"/>
    <lineage>
        <taxon>Eukaryota</taxon>
        <taxon>Metazoa</taxon>
        <taxon>Chordata</taxon>
        <taxon>Craniata</taxon>
        <taxon>Vertebrata</taxon>
        <taxon>Euteleostomi</taxon>
        <taxon>Actinopterygii</taxon>
        <taxon>Neopterygii</taxon>
        <taxon>Teleostei</taxon>
        <taxon>Neoteleostei</taxon>
        <taxon>Acanthomorphata</taxon>
        <taxon>Eupercaria</taxon>
        <taxon>Perciformes</taxon>
        <taxon>Cottioidei</taxon>
        <taxon>Gasterosteales</taxon>
        <taxon>Gasterosteidae</taxon>
        <taxon>Gasterosteus</taxon>
    </lineage>
</organism>
<name>G3NAK4_GASAC</name>
<dbReference type="Pfam" id="PF02758">
    <property type="entry name" value="PYRIN"/>
    <property type="match status" value="1"/>
</dbReference>
<dbReference type="SMART" id="SM01289">
    <property type="entry name" value="PYRIN"/>
    <property type="match status" value="1"/>
</dbReference>
<evidence type="ECO:0000313" key="2">
    <source>
        <dbReference type="Ensembl" id="ENSGACP00000002349.1"/>
    </source>
</evidence>
<dbReference type="InParanoid" id="G3NAK4"/>
<dbReference type="SUPFAM" id="SSF47986">
    <property type="entry name" value="DEATH domain"/>
    <property type="match status" value="1"/>
</dbReference>
<dbReference type="PROSITE" id="PS50824">
    <property type="entry name" value="DAPIN"/>
    <property type="match status" value="1"/>
</dbReference>
<dbReference type="FunCoup" id="G3NAK4">
    <property type="interactions" value="2"/>
</dbReference>
<sequence>MDTVDLMEKYYGADVLKVAREVLEKIPRMDLLEKLPQITPTGEPNPVGGDGGQGQMEKVKKNIFKILKELKEKDFEEFKWHLENHRSPEDLGSIPRSDLENKNRENTVDLMEQCYGTNSVQVAVKVLIEMKNNNLAEKLSKMN</sequence>
<feature type="domain" description="Pyrin" evidence="1">
    <location>
        <begin position="56"/>
        <end position="143"/>
    </location>
</feature>
<dbReference type="OMA" id="HMEFVAF"/>
<accession>G3NAK4</accession>
<dbReference type="Gene3D" id="1.10.533.10">
    <property type="entry name" value="Death Domain, Fas"/>
    <property type="match status" value="2"/>
</dbReference>